<organism evidence="2 3">
    <name type="scientific">Kineococcus rhizosphaerae</name>
    <dbReference type="NCBI Taxonomy" id="559628"/>
    <lineage>
        <taxon>Bacteria</taxon>
        <taxon>Bacillati</taxon>
        <taxon>Actinomycetota</taxon>
        <taxon>Actinomycetes</taxon>
        <taxon>Kineosporiales</taxon>
        <taxon>Kineosporiaceae</taxon>
        <taxon>Kineococcus</taxon>
    </lineage>
</organism>
<protein>
    <submittedName>
        <fullName evidence="2">AAA domain-containing protein</fullName>
    </submittedName>
</protein>
<evidence type="ECO:0000313" key="3">
    <source>
        <dbReference type="Proteomes" id="UP000238083"/>
    </source>
</evidence>
<feature type="compositionally biased region" description="Low complexity" evidence="1">
    <location>
        <begin position="875"/>
        <end position="887"/>
    </location>
</feature>
<proteinExistence type="predicted"/>
<feature type="compositionally biased region" description="Basic and acidic residues" evidence="1">
    <location>
        <begin position="822"/>
        <end position="836"/>
    </location>
</feature>
<dbReference type="EMBL" id="PVZF01000019">
    <property type="protein sequence ID" value="PRY09923.1"/>
    <property type="molecule type" value="Genomic_DNA"/>
</dbReference>
<dbReference type="RefSeq" id="WP_106215452.1">
    <property type="nucleotide sequence ID" value="NZ_PVZF01000019.1"/>
</dbReference>
<feature type="region of interest" description="Disordered" evidence="1">
    <location>
        <begin position="817"/>
        <end position="836"/>
    </location>
</feature>
<feature type="compositionally biased region" description="Low complexity" evidence="1">
    <location>
        <begin position="901"/>
        <end position="917"/>
    </location>
</feature>
<dbReference type="Gene3D" id="3.40.50.300">
    <property type="entry name" value="P-loop containing nucleotide triphosphate hydrolases"/>
    <property type="match status" value="2"/>
</dbReference>
<keyword evidence="3" id="KW-1185">Reference proteome</keyword>
<sequence>MGVQNTIENPIQTLTGNLLFSAHGTWWATYRLQGLAYGRRPDAEKESIRALHQGLYRALGGESLHLGLAVDTDPVTVVQRMLHNLEQPLEQLPEWTAECEATLDRLEDDVVLGERTYWLAVPLRGTGSEALIEPLRAVWTWFLTIIGFPRLPPSQRMLAERRRRADEVMRLIPAPFRPRPATAAEQAWIYAHALHRGLATDPWLPPTAADAGTSDAATFDRQQAPDPADKDLPAAPTAASLLAGGALGEPLIDEGALSDVPEEGWRRGWRQRLRQLKPAERRVLKVIDADRDTASYQSMLVLAGTPDGGAVFPGTEWLGHVENAGVPVDWAVRMRNNAREAVLGRNRRAVTRLNEQYEQRAGETTTGAHELDATGELLTEYQRRLATEKSEVELETITCFSTAAETRDQALAQGDALVAWFASFEHRLARPLGEQADTWWAMQPGAAWPRKLADFTQISLSEGFAAAVPMMSTVLGDRHGTPLALNQTTRAQSVVFLDLFGTIAADFSGCVAVAGELGSGKSYTMKSIAGAECDRGANIIAIDSSGTGEYVDFARSLGDCEIADVLNPQRSLDPLRILPGDEGATVARSLLVTLFNIVSTSADDTLLGRVLKQEYRHQNGITGLGSLTDHLINECLLAGGADLGYRLDAYRSEAFSAVLFDETLPPIRTDSRALIFWTHGLQLPTSSELNNAHLFAQLKIEKRFGRAIYAMLMGLSRRLAFADPTQKVVFLNDEMHRTTSSPEGLEETKTYVREARKELAAGIFGSQDCTNDFGDDTLKGLIPYRIVMRLTDKILAAAALTWIGLEATADLVKEVTQQLSPRDPHHPTGEVPAARRGEGLFRDSYGRIGRVKILGPALAARRKAYSTTATSRTADLPTDLTPLSTSTGDHTPGRIDAQVRPTSPASTAPASTAATASLQLSKPVMEPTSTTAVGHNPLMSTPASAPMGTPGPLTVANPAAERLRRIARSHVEAALARSRETTTAGSSAGDVHHRSVASGKGS</sequence>
<dbReference type="InterPro" id="IPR027417">
    <property type="entry name" value="P-loop_NTPase"/>
</dbReference>
<accession>A0A2T0QWZ3</accession>
<comment type="caution">
    <text evidence="2">The sequence shown here is derived from an EMBL/GenBank/DDBJ whole genome shotgun (WGS) entry which is preliminary data.</text>
</comment>
<dbReference type="SUPFAM" id="SSF52540">
    <property type="entry name" value="P-loop containing nucleoside triphosphate hydrolases"/>
    <property type="match status" value="1"/>
</dbReference>
<evidence type="ECO:0000256" key="1">
    <source>
        <dbReference type="SAM" id="MobiDB-lite"/>
    </source>
</evidence>
<feature type="region of interest" description="Disordered" evidence="1">
    <location>
        <begin position="866"/>
        <end position="931"/>
    </location>
</feature>
<gene>
    <name evidence="2" type="ORF">CLV37_11931</name>
</gene>
<evidence type="ECO:0000313" key="2">
    <source>
        <dbReference type="EMBL" id="PRY09923.1"/>
    </source>
</evidence>
<feature type="compositionally biased region" description="Low complexity" evidence="1">
    <location>
        <begin position="207"/>
        <end position="226"/>
    </location>
</feature>
<feature type="region of interest" description="Disordered" evidence="1">
    <location>
        <begin position="976"/>
        <end position="1002"/>
    </location>
</feature>
<dbReference type="Proteomes" id="UP000238083">
    <property type="component" value="Unassembled WGS sequence"/>
</dbReference>
<dbReference type="Pfam" id="PF12846">
    <property type="entry name" value="AAA_10"/>
    <property type="match status" value="1"/>
</dbReference>
<feature type="region of interest" description="Disordered" evidence="1">
    <location>
        <begin position="204"/>
        <end position="234"/>
    </location>
</feature>
<dbReference type="AlphaFoldDB" id="A0A2T0QWZ3"/>
<reference evidence="2 3" key="1">
    <citation type="submission" date="2018-03" db="EMBL/GenBank/DDBJ databases">
        <title>Genomic Encyclopedia of Archaeal and Bacterial Type Strains, Phase II (KMG-II): from individual species to whole genera.</title>
        <authorList>
            <person name="Goeker M."/>
        </authorList>
    </citation>
    <scope>NUCLEOTIDE SEQUENCE [LARGE SCALE GENOMIC DNA]</scope>
    <source>
        <strain evidence="2 3">DSM 19711</strain>
    </source>
</reference>
<name>A0A2T0QWZ3_9ACTN</name>